<dbReference type="InterPro" id="IPR058240">
    <property type="entry name" value="rSAM_sf"/>
</dbReference>
<dbReference type="Gene3D" id="3.20.20.70">
    <property type="entry name" value="Aldolase class I"/>
    <property type="match status" value="1"/>
</dbReference>
<keyword evidence="2" id="KW-0004">4Fe-4S</keyword>
<dbReference type="InterPro" id="IPR023885">
    <property type="entry name" value="4Fe4S-binding_SPASM_dom"/>
</dbReference>
<keyword evidence="6" id="KW-0411">Iron-sulfur</keyword>
<keyword evidence="5" id="KW-0408">Iron</keyword>
<dbReference type="GO" id="GO:0003824">
    <property type="term" value="F:catalytic activity"/>
    <property type="evidence" value="ECO:0007669"/>
    <property type="project" value="InterPro"/>
</dbReference>
<comment type="caution">
    <text evidence="8">The sequence shown here is derived from an EMBL/GenBank/DDBJ whole genome shotgun (WGS) entry which is preliminary data.</text>
</comment>
<dbReference type="Pfam" id="PF04055">
    <property type="entry name" value="Radical_SAM"/>
    <property type="match status" value="1"/>
</dbReference>
<dbReference type="GO" id="GO:0051539">
    <property type="term" value="F:4 iron, 4 sulfur cluster binding"/>
    <property type="evidence" value="ECO:0007669"/>
    <property type="project" value="UniProtKB-KW"/>
</dbReference>
<dbReference type="EMBL" id="NFZX01000026">
    <property type="protein sequence ID" value="RFA34184.1"/>
    <property type="molecule type" value="Genomic_DNA"/>
</dbReference>
<reference evidence="8 9" key="1">
    <citation type="submission" date="2017-05" db="EMBL/GenBank/DDBJ databases">
        <title>Virgibacillus sp. AK90 isolated from a saltern of Kakinada, India.</title>
        <authorList>
            <person name="Gupta V."/>
            <person name="Sidhu C."/>
            <person name="Korpole S."/>
            <person name="Pinnaka A.K."/>
        </authorList>
    </citation>
    <scope>NUCLEOTIDE SEQUENCE [LARGE SCALE GENOMIC DNA]</scope>
    <source>
        <strain evidence="8 9">AK90</strain>
    </source>
</reference>
<name>A0A3E0WMJ5_9BACI</name>
<dbReference type="PIRSF" id="PIRSF037420">
    <property type="entry name" value="PQQ_syn_pqqE"/>
    <property type="match status" value="1"/>
</dbReference>
<dbReference type="Proteomes" id="UP000256488">
    <property type="component" value="Unassembled WGS sequence"/>
</dbReference>
<dbReference type="CDD" id="cd01335">
    <property type="entry name" value="Radical_SAM"/>
    <property type="match status" value="1"/>
</dbReference>
<sequence length="310" mass="35048">MDSGLKHYDEITLEKWIAIIDEASHRYDKWFLSLTGGEPLMYKGHLDILKYAKEKGATTGMISNGILLNQNKVKDLDGILDHLQISLDGATAEVNDRIRGKGVFDKVVKRLKLLKNTNIRLGLNVVVMKSNAENLRENLHSFVMEELDGMDIDIDLSSFVSEGRGKDLAENVESEKFSSTISFTADHFVSEDDWMPTPSYPRRNCGYGNTLDIYPNGDVSPCLTPRFIRGNIINDEIQNVFNWIDNEREDSLVDRLPECKTCDLRHICGGGCHLATLTVGQGINQVECDDLYKERMLKNLVKQFEATISR</sequence>
<dbReference type="SUPFAM" id="SSF102114">
    <property type="entry name" value="Radical SAM enzymes"/>
    <property type="match status" value="1"/>
</dbReference>
<dbReference type="NCBIfam" id="TIGR04085">
    <property type="entry name" value="rSAM_more_4Fe4S"/>
    <property type="match status" value="1"/>
</dbReference>
<evidence type="ECO:0000313" key="9">
    <source>
        <dbReference type="Proteomes" id="UP000256488"/>
    </source>
</evidence>
<dbReference type="InterPro" id="IPR007197">
    <property type="entry name" value="rSAM"/>
</dbReference>
<evidence type="ECO:0000256" key="5">
    <source>
        <dbReference type="ARBA" id="ARBA00023004"/>
    </source>
</evidence>
<evidence type="ECO:0000256" key="1">
    <source>
        <dbReference type="ARBA" id="ARBA00001966"/>
    </source>
</evidence>
<evidence type="ECO:0000256" key="3">
    <source>
        <dbReference type="ARBA" id="ARBA00022691"/>
    </source>
</evidence>
<proteinExistence type="predicted"/>
<gene>
    <name evidence="8" type="ORF">CAI16_12395</name>
</gene>
<dbReference type="InterPro" id="IPR017200">
    <property type="entry name" value="PqqE-like"/>
</dbReference>
<organism evidence="8 9">
    <name type="scientific">Virgibacillus dokdonensis</name>
    <dbReference type="NCBI Taxonomy" id="302167"/>
    <lineage>
        <taxon>Bacteria</taxon>
        <taxon>Bacillati</taxon>
        <taxon>Bacillota</taxon>
        <taxon>Bacilli</taxon>
        <taxon>Bacillales</taxon>
        <taxon>Bacillaceae</taxon>
        <taxon>Virgibacillus</taxon>
    </lineage>
</organism>
<keyword evidence="4" id="KW-0479">Metal-binding</keyword>
<evidence type="ECO:0000256" key="6">
    <source>
        <dbReference type="ARBA" id="ARBA00023014"/>
    </source>
</evidence>
<dbReference type="PANTHER" id="PTHR11228:SF7">
    <property type="entry name" value="PQQA PEPTIDE CYCLASE"/>
    <property type="match status" value="1"/>
</dbReference>
<dbReference type="InterPro" id="IPR013785">
    <property type="entry name" value="Aldolase_TIM"/>
</dbReference>
<keyword evidence="3" id="KW-0949">S-adenosyl-L-methionine</keyword>
<feature type="domain" description="Radical SAM core" evidence="7">
    <location>
        <begin position="1"/>
        <end position="192"/>
    </location>
</feature>
<evidence type="ECO:0000313" key="8">
    <source>
        <dbReference type="EMBL" id="RFA34184.1"/>
    </source>
</evidence>
<dbReference type="AlphaFoldDB" id="A0A3E0WMJ5"/>
<protein>
    <recommendedName>
        <fullName evidence="7">Radical SAM core domain-containing protein</fullName>
    </recommendedName>
</protein>
<evidence type="ECO:0000256" key="2">
    <source>
        <dbReference type="ARBA" id="ARBA00022485"/>
    </source>
</evidence>
<dbReference type="PANTHER" id="PTHR11228">
    <property type="entry name" value="RADICAL SAM DOMAIN PROTEIN"/>
    <property type="match status" value="1"/>
</dbReference>
<dbReference type="GO" id="GO:0046872">
    <property type="term" value="F:metal ion binding"/>
    <property type="evidence" value="ECO:0007669"/>
    <property type="project" value="UniProtKB-KW"/>
</dbReference>
<evidence type="ECO:0000256" key="4">
    <source>
        <dbReference type="ARBA" id="ARBA00022723"/>
    </source>
</evidence>
<dbReference type="InterPro" id="IPR050377">
    <property type="entry name" value="Radical_SAM_PqqE_MftC-like"/>
</dbReference>
<accession>A0A3E0WMJ5</accession>
<evidence type="ECO:0000259" key="7">
    <source>
        <dbReference type="PROSITE" id="PS51918"/>
    </source>
</evidence>
<comment type="cofactor">
    <cofactor evidence="1">
        <name>[4Fe-4S] cluster</name>
        <dbReference type="ChEBI" id="CHEBI:49883"/>
    </cofactor>
</comment>
<dbReference type="PROSITE" id="PS51918">
    <property type="entry name" value="RADICAL_SAM"/>
    <property type="match status" value="1"/>
</dbReference>